<feature type="compositionally biased region" description="Low complexity" evidence="14">
    <location>
        <begin position="1"/>
        <end position="17"/>
    </location>
</feature>
<evidence type="ECO:0000256" key="6">
    <source>
        <dbReference type="ARBA" id="ARBA00022679"/>
    </source>
</evidence>
<dbReference type="Gene3D" id="2.70.160.11">
    <property type="entry name" value="Hnrnp arginine n-methyltransferase1"/>
    <property type="match status" value="1"/>
</dbReference>
<keyword evidence="5 13" id="KW-0489">Methyltransferase</keyword>
<dbReference type="Proteomes" id="UP000019132">
    <property type="component" value="Unassembled WGS sequence"/>
</dbReference>
<dbReference type="Pfam" id="PF06325">
    <property type="entry name" value="PrmA"/>
    <property type="match status" value="1"/>
</dbReference>
<dbReference type="GO" id="GO:0070611">
    <property type="term" value="F:histone H3R2 methyltransferase activity"/>
    <property type="evidence" value="ECO:0007669"/>
    <property type="project" value="TreeGrafter"/>
</dbReference>
<reference evidence="16" key="3">
    <citation type="submission" date="2015-02" db="UniProtKB">
        <authorList>
            <consortium name="EnsemblProtists"/>
        </authorList>
    </citation>
    <scope>IDENTIFICATION</scope>
    <source>
        <strain evidence="16">DAOM BR144</strain>
    </source>
</reference>
<dbReference type="InterPro" id="IPR055135">
    <property type="entry name" value="PRMT_dom"/>
</dbReference>
<evidence type="ECO:0000256" key="5">
    <source>
        <dbReference type="ARBA" id="ARBA00022603"/>
    </source>
</evidence>
<dbReference type="eggNOG" id="KOG1500">
    <property type="taxonomic scope" value="Eukaryota"/>
</dbReference>
<keyword evidence="17" id="KW-1185">Reference proteome</keyword>
<dbReference type="SUPFAM" id="SSF53335">
    <property type="entry name" value="S-adenosyl-L-methionine-dependent methyltransferases"/>
    <property type="match status" value="1"/>
</dbReference>
<evidence type="ECO:0000256" key="8">
    <source>
        <dbReference type="ARBA" id="ARBA00022853"/>
    </source>
</evidence>
<accession>K3WWL9</accession>
<evidence type="ECO:0000313" key="17">
    <source>
        <dbReference type="Proteomes" id="UP000019132"/>
    </source>
</evidence>
<protein>
    <recommendedName>
        <fullName evidence="3">type I protein arginine methyltransferase</fullName>
        <ecNumber evidence="3">2.1.1.319</ecNumber>
    </recommendedName>
</protein>
<dbReference type="OMA" id="PLTRWFQ"/>
<feature type="domain" description="Protein arginine N-methyltransferase" evidence="15">
    <location>
        <begin position="206"/>
        <end position="372"/>
    </location>
</feature>
<dbReference type="InterPro" id="IPR025799">
    <property type="entry name" value="Arg_MeTrfase"/>
</dbReference>
<evidence type="ECO:0000256" key="7">
    <source>
        <dbReference type="ARBA" id="ARBA00022691"/>
    </source>
</evidence>
<evidence type="ECO:0000256" key="11">
    <source>
        <dbReference type="ARBA" id="ARBA00023242"/>
    </source>
</evidence>
<dbReference type="EMBL" id="GL376622">
    <property type="status" value="NOT_ANNOTATED_CDS"/>
    <property type="molecule type" value="Genomic_DNA"/>
</dbReference>
<comment type="subcellular location">
    <subcellularLocation>
        <location evidence="2">Cytoplasm</location>
    </subcellularLocation>
    <subcellularLocation>
        <location evidence="1">Nucleus</location>
    </subcellularLocation>
</comment>
<keyword evidence="6 13" id="KW-0808">Transferase</keyword>
<comment type="catalytic activity">
    <reaction evidence="12">
        <text>L-arginyl-[protein] + 2 S-adenosyl-L-methionine = N(omega),N(omega)-dimethyl-L-arginyl-[protein] + 2 S-adenosyl-L-homocysteine + 2 H(+)</text>
        <dbReference type="Rhea" id="RHEA:48096"/>
        <dbReference type="Rhea" id="RHEA-COMP:10532"/>
        <dbReference type="Rhea" id="RHEA-COMP:11991"/>
        <dbReference type="ChEBI" id="CHEBI:15378"/>
        <dbReference type="ChEBI" id="CHEBI:29965"/>
        <dbReference type="ChEBI" id="CHEBI:57856"/>
        <dbReference type="ChEBI" id="CHEBI:59789"/>
        <dbReference type="ChEBI" id="CHEBI:61897"/>
        <dbReference type="EC" id="2.1.1.319"/>
    </reaction>
</comment>
<dbReference type="VEuPathDB" id="FungiDB:PYU1_G009349"/>
<keyword evidence="4" id="KW-0963">Cytoplasm</keyword>
<dbReference type="GO" id="GO:0005634">
    <property type="term" value="C:nucleus"/>
    <property type="evidence" value="ECO:0007669"/>
    <property type="project" value="UniProtKB-SubCell"/>
</dbReference>
<dbReference type="InParanoid" id="K3WWL9"/>
<dbReference type="PANTHER" id="PTHR11006">
    <property type="entry name" value="PROTEIN ARGININE N-METHYLTRANSFERASE"/>
    <property type="match status" value="1"/>
</dbReference>
<dbReference type="STRING" id="431595.K3WWL9"/>
<keyword evidence="9" id="KW-0805">Transcription regulation</keyword>
<evidence type="ECO:0000259" key="15">
    <source>
        <dbReference type="Pfam" id="PF22528"/>
    </source>
</evidence>
<dbReference type="GO" id="GO:0032259">
    <property type="term" value="P:methylation"/>
    <property type="evidence" value="ECO:0007669"/>
    <property type="project" value="UniProtKB-KW"/>
</dbReference>
<dbReference type="InterPro" id="IPR029063">
    <property type="entry name" value="SAM-dependent_MTases_sf"/>
</dbReference>
<organism evidence="16 17">
    <name type="scientific">Globisporangium ultimum (strain ATCC 200006 / CBS 805.95 / DAOM BR144)</name>
    <name type="common">Pythium ultimum</name>
    <dbReference type="NCBI Taxonomy" id="431595"/>
    <lineage>
        <taxon>Eukaryota</taxon>
        <taxon>Sar</taxon>
        <taxon>Stramenopiles</taxon>
        <taxon>Oomycota</taxon>
        <taxon>Peronosporomycetes</taxon>
        <taxon>Pythiales</taxon>
        <taxon>Pythiaceae</taxon>
        <taxon>Globisporangium</taxon>
    </lineage>
</organism>
<dbReference type="PROSITE" id="PS51678">
    <property type="entry name" value="SAM_MT_PRMT"/>
    <property type="match status" value="1"/>
</dbReference>
<evidence type="ECO:0000256" key="1">
    <source>
        <dbReference type="ARBA" id="ARBA00004123"/>
    </source>
</evidence>
<reference evidence="17" key="2">
    <citation type="submission" date="2010-04" db="EMBL/GenBank/DDBJ databases">
        <authorList>
            <person name="Buell R."/>
            <person name="Hamilton J."/>
            <person name="Hostetler J."/>
        </authorList>
    </citation>
    <scope>NUCLEOTIDE SEQUENCE [LARGE SCALE GENOMIC DNA]</scope>
    <source>
        <strain evidence="17">DAOM:BR144</strain>
    </source>
</reference>
<dbReference type="Pfam" id="PF22528">
    <property type="entry name" value="PRMT_C"/>
    <property type="match status" value="1"/>
</dbReference>
<evidence type="ECO:0000313" key="16">
    <source>
        <dbReference type="EnsemblProtists" id="PYU1_T009367"/>
    </source>
</evidence>
<proteinExistence type="predicted"/>
<evidence type="ECO:0000256" key="9">
    <source>
        <dbReference type="ARBA" id="ARBA00023015"/>
    </source>
</evidence>
<dbReference type="GO" id="GO:0035242">
    <property type="term" value="F:protein-arginine omega-N asymmetric methyltransferase activity"/>
    <property type="evidence" value="ECO:0007669"/>
    <property type="project" value="UniProtKB-EC"/>
</dbReference>
<reference evidence="17" key="1">
    <citation type="journal article" date="2010" name="Genome Biol.">
        <title>Genome sequence of the necrotrophic plant pathogen Pythium ultimum reveals original pathogenicity mechanisms and effector repertoire.</title>
        <authorList>
            <person name="Levesque C.A."/>
            <person name="Brouwer H."/>
            <person name="Cano L."/>
            <person name="Hamilton J.P."/>
            <person name="Holt C."/>
            <person name="Huitema E."/>
            <person name="Raffaele S."/>
            <person name="Robideau G.P."/>
            <person name="Thines M."/>
            <person name="Win J."/>
            <person name="Zerillo M.M."/>
            <person name="Beakes G.W."/>
            <person name="Boore J.L."/>
            <person name="Busam D."/>
            <person name="Dumas B."/>
            <person name="Ferriera S."/>
            <person name="Fuerstenberg S.I."/>
            <person name="Gachon C.M."/>
            <person name="Gaulin E."/>
            <person name="Govers F."/>
            <person name="Grenville-Briggs L."/>
            <person name="Horner N."/>
            <person name="Hostetler J."/>
            <person name="Jiang R.H."/>
            <person name="Johnson J."/>
            <person name="Krajaejun T."/>
            <person name="Lin H."/>
            <person name="Meijer H.J."/>
            <person name="Moore B."/>
            <person name="Morris P."/>
            <person name="Phuntmart V."/>
            <person name="Puiu D."/>
            <person name="Shetty J."/>
            <person name="Stajich J.E."/>
            <person name="Tripathy S."/>
            <person name="Wawra S."/>
            <person name="van West P."/>
            <person name="Whitty B.R."/>
            <person name="Coutinho P.M."/>
            <person name="Henrissat B."/>
            <person name="Martin F."/>
            <person name="Thomas P.D."/>
            <person name="Tyler B.M."/>
            <person name="De Vries R.P."/>
            <person name="Kamoun S."/>
            <person name="Yandell M."/>
            <person name="Tisserat N."/>
            <person name="Buell C.R."/>
        </authorList>
    </citation>
    <scope>NUCLEOTIDE SEQUENCE</scope>
    <source>
        <strain evidence="17">DAOM:BR144</strain>
    </source>
</reference>
<evidence type="ECO:0000256" key="10">
    <source>
        <dbReference type="ARBA" id="ARBA00023163"/>
    </source>
</evidence>
<keyword evidence="11" id="KW-0539">Nucleus</keyword>
<keyword evidence="10" id="KW-0804">Transcription</keyword>
<dbReference type="AlphaFoldDB" id="K3WWL9"/>
<dbReference type="EC" id="2.1.1.319" evidence="3"/>
<evidence type="ECO:0000256" key="12">
    <source>
        <dbReference type="ARBA" id="ARBA00049086"/>
    </source>
</evidence>
<dbReference type="GO" id="GO:0005737">
    <property type="term" value="C:cytoplasm"/>
    <property type="evidence" value="ECO:0007669"/>
    <property type="project" value="UniProtKB-SubCell"/>
</dbReference>
<dbReference type="EnsemblProtists" id="PYU1_T009367">
    <property type="protein sequence ID" value="PYU1_T009367"/>
    <property type="gene ID" value="PYU1_G009349"/>
</dbReference>
<feature type="compositionally biased region" description="Low complexity" evidence="14">
    <location>
        <begin position="40"/>
        <end position="51"/>
    </location>
</feature>
<keyword evidence="7 13" id="KW-0949">S-adenosyl-L-methionine</keyword>
<evidence type="ECO:0000256" key="2">
    <source>
        <dbReference type="ARBA" id="ARBA00004496"/>
    </source>
</evidence>
<evidence type="ECO:0000256" key="13">
    <source>
        <dbReference type="PROSITE-ProRule" id="PRU01015"/>
    </source>
</evidence>
<name>K3WWL9_GLOUD</name>
<keyword evidence="8" id="KW-0156">Chromatin regulator</keyword>
<evidence type="ECO:0000256" key="14">
    <source>
        <dbReference type="SAM" id="MobiDB-lite"/>
    </source>
</evidence>
<dbReference type="Gene3D" id="3.40.50.150">
    <property type="entry name" value="Vaccinia Virus protein VP39"/>
    <property type="match status" value="1"/>
</dbReference>
<sequence>MAHGSASAAPTHATAAQQEEETSGWKKFGLKQEEIASSGAETRAVTAKAAAQENEEDDNPFSQYYGMLLHQQNMLQDHVRTSTYERAMLENAADFANKVVLDVGTGSGILAFFALKAGAKRVYAVELSGMADCARELMAHNALNDRIVVIKGKMETVQLPEQVDIVISEPMGFFLVHERMLETFVNAGRKWRRTDSPSFKMFPSIGTMFVSPFSDDSIYREQMSKVAFWQQRDFYGLDLSAMHARAVENHFSQPVVGYFPSEILISATPVQHVLDFKDITADELHTFDIPFRFVIDKTAIMNGLGCWFTVDFIGSTSRVVLSTAPDEPGTHWYQCRLLLPTPIAVNKSQTISGSLHFVANKKFSYDIDMEVHLDGTPIVARNHVRLHDQMYHYLYSGGGHS</sequence>
<feature type="region of interest" description="Disordered" evidence="14">
    <location>
        <begin position="1"/>
        <end position="58"/>
    </location>
</feature>
<evidence type="ECO:0000256" key="3">
    <source>
        <dbReference type="ARBA" id="ARBA00011925"/>
    </source>
</evidence>
<dbReference type="CDD" id="cd02440">
    <property type="entry name" value="AdoMet_MTases"/>
    <property type="match status" value="1"/>
</dbReference>
<dbReference type="HOGENOM" id="CLU_017375_0_1_1"/>
<dbReference type="PANTHER" id="PTHR11006:SF10">
    <property type="entry name" value="HISTONE-ARGININE METHYLTRANSFERASE CARMER-RELATED"/>
    <property type="match status" value="1"/>
</dbReference>
<evidence type="ECO:0000256" key="4">
    <source>
        <dbReference type="ARBA" id="ARBA00022490"/>
    </source>
</evidence>